<organism evidence="2 3">
    <name type="scientific">Microbacterium elymi</name>
    <dbReference type="NCBI Taxonomy" id="2909587"/>
    <lineage>
        <taxon>Bacteria</taxon>
        <taxon>Bacillati</taxon>
        <taxon>Actinomycetota</taxon>
        <taxon>Actinomycetes</taxon>
        <taxon>Micrococcales</taxon>
        <taxon>Microbacteriaceae</taxon>
        <taxon>Microbacterium</taxon>
    </lineage>
</organism>
<dbReference type="InterPro" id="IPR050834">
    <property type="entry name" value="Glycosyltransf_2"/>
</dbReference>
<gene>
    <name evidence="2" type="ORF">L2X98_25480</name>
</gene>
<feature type="domain" description="Glycosyltransferase 2-like" evidence="1">
    <location>
        <begin position="12"/>
        <end position="90"/>
    </location>
</feature>
<sequence length="120" mass="13210">MPDPTSAPPWRALRQFDDPGALKLVAIDDGSRDETGAHMRHYAERFGHAQLITNPEPIGLASARNQGLAHVEGDFFCFVDGDDWMQPLRLADPGRRRARARLATSCARTTWPSRGAAGRS</sequence>
<dbReference type="InterPro" id="IPR001173">
    <property type="entry name" value="Glyco_trans_2-like"/>
</dbReference>
<keyword evidence="3" id="KW-1185">Reference proteome</keyword>
<dbReference type="Proteomes" id="UP001054811">
    <property type="component" value="Chromosome"/>
</dbReference>
<evidence type="ECO:0000259" key="1">
    <source>
        <dbReference type="Pfam" id="PF00535"/>
    </source>
</evidence>
<dbReference type="PANTHER" id="PTHR43685:SF2">
    <property type="entry name" value="GLYCOSYLTRANSFERASE 2-LIKE DOMAIN-CONTAINING PROTEIN"/>
    <property type="match status" value="1"/>
</dbReference>
<reference evidence="2" key="1">
    <citation type="submission" date="2022-01" db="EMBL/GenBank/DDBJ databases">
        <title>Microbacterium eymi and Microbacterium rhizovicinus sp. nov., isolated from the rhizospheric soil of Elymus tsukushiensis, a plant native to the Dokdo Islands, Republic of Korea.</title>
        <authorList>
            <person name="Hwang Y.J."/>
        </authorList>
    </citation>
    <scope>NUCLEOTIDE SEQUENCE</scope>
    <source>
        <strain evidence="2">KUDC0405</strain>
    </source>
</reference>
<dbReference type="EMBL" id="CP091139">
    <property type="protein sequence ID" value="UUT36309.1"/>
    <property type="molecule type" value="Genomic_DNA"/>
</dbReference>
<dbReference type="Pfam" id="PF00535">
    <property type="entry name" value="Glycos_transf_2"/>
    <property type="match status" value="1"/>
</dbReference>
<name>A0ABY5NMI6_9MICO</name>
<dbReference type="InterPro" id="IPR029044">
    <property type="entry name" value="Nucleotide-diphossugar_trans"/>
</dbReference>
<dbReference type="PANTHER" id="PTHR43685">
    <property type="entry name" value="GLYCOSYLTRANSFERASE"/>
    <property type="match status" value="1"/>
</dbReference>
<dbReference type="Gene3D" id="3.90.550.10">
    <property type="entry name" value="Spore Coat Polysaccharide Biosynthesis Protein SpsA, Chain A"/>
    <property type="match status" value="1"/>
</dbReference>
<evidence type="ECO:0000313" key="2">
    <source>
        <dbReference type="EMBL" id="UUT36309.1"/>
    </source>
</evidence>
<proteinExistence type="predicted"/>
<dbReference type="SUPFAM" id="SSF53448">
    <property type="entry name" value="Nucleotide-diphospho-sugar transferases"/>
    <property type="match status" value="1"/>
</dbReference>
<dbReference type="CDD" id="cd00761">
    <property type="entry name" value="Glyco_tranf_GTA_type"/>
    <property type="match status" value="1"/>
</dbReference>
<accession>A0ABY5NMI6</accession>
<protein>
    <submittedName>
        <fullName evidence="2">Glycosyltransferase</fullName>
    </submittedName>
</protein>
<dbReference type="RefSeq" id="WP_259612965.1">
    <property type="nucleotide sequence ID" value="NZ_CP091139.2"/>
</dbReference>
<evidence type="ECO:0000313" key="3">
    <source>
        <dbReference type="Proteomes" id="UP001054811"/>
    </source>
</evidence>